<dbReference type="Proteomes" id="UP000216885">
    <property type="component" value="Unassembled WGS sequence"/>
</dbReference>
<accession>A0A261U4H0</accession>
<evidence type="ECO:0000313" key="2">
    <source>
        <dbReference type="Proteomes" id="UP000216885"/>
    </source>
</evidence>
<dbReference type="RefSeq" id="WP_094838084.1">
    <property type="nucleotide sequence ID" value="NZ_NEVQ01000013.1"/>
</dbReference>
<protein>
    <submittedName>
        <fullName evidence="1">Uncharacterized protein</fullName>
    </submittedName>
</protein>
<sequence length="88" mass="9472">MATRTSKTAAAARSNEQLALELVKATLLGSVRTSISDELILGNVKDANKLVLERARLDGAYAVRLYTDIIGRLEKLSLLEQGVSGSQK</sequence>
<organism evidence="1 2">
    <name type="scientific">Bordetella genomosp. 4</name>
    <dbReference type="NCBI Taxonomy" id="463044"/>
    <lineage>
        <taxon>Bacteria</taxon>
        <taxon>Pseudomonadati</taxon>
        <taxon>Pseudomonadota</taxon>
        <taxon>Betaproteobacteria</taxon>
        <taxon>Burkholderiales</taxon>
        <taxon>Alcaligenaceae</taxon>
        <taxon>Bordetella</taxon>
    </lineage>
</organism>
<proteinExistence type="predicted"/>
<dbReference type="AlphaFoldDB" id="A0A261U4H0"/>
<gene>
    <name evidence="1" type="ORF">CAL20_13205</name>
</gene>
<dbReference type="EMBL" id="NEVQ01000013">
    <property type="protein sequence ID" value="OZI56387.1"/>
    <property type="molecule type" value="Genomic_DNA"/>
</dbReference>
<evidence type="ECO:0000313" key="1">
    <source>
        <dbReference type="EMBL" id="OZI56387.1"/>
    </source>
</evidence>
<comment type="caution">
    <text evidence="1">The sequence shown here is derived from an EMBL/GenBank/DDBJ whole genome shotgun (WGS) entry which is preliminary data.</text>
</comment>
<keyword evidence="2" id="KW-1185">Reference proteome</keyword>
<name>A0A261U4H0_9BORD</name>
<reference evidence="1 2" key="1">
    <citation type="submission" date="2017-05" db="EMBL/GenBank/DDBJ databases">
        <title>Complete and WGS of Bordetella genogroups.</title>
        <authorList>
            <person name="Spilker T."/>
            <person name="LiPuma J."/>
        </authorList>
    </citation>
    <scope>NUCLEOTIDE SEQUENCE [LARGE SCALE GENOMIC DNA]</scope>
    <source>
        <strain evidence="1 2">AU9919</strain>
    </source>
</reference>